<proteinExistence type="predicted"/>
<feature type="region of interest" description="Disordered" evidence="1">
    <location>
        <begin position="204"/>
        <end position="228"/>
    </location>
</feature>
<feature type="compositionally biased region" description="Acidic residues" evidence="1">
    <location>
        <begin position="206"/>
        <end position="215"/>
    </location>
</feature>
<keyword evidence="2" id="KW-1133">Transmembrane helix</keyword>
<organism evidence="3 4">
    <name type="scientific">Candidatus Faecalibacterium intestinigallinarum</name>
    <dbReference type="NCBI Taxonomy" id="2838581"/>
    <lineage>
        <taxon>Bacteria</taxon>
        <taxon>Bacillati</taxon>
        <taxon>Bacillota</taxon>
        <taxon>Clostridia</taxon>
        <taxon>Eubacteriales</taxon>
        <taxon>Oscillospiraceae</taxon>
        <taxon>Faecalibacterium</taxon>
    </lineage>
</organism>
<feature type="transmembrane region" description="Helical" evidence="2">
    <location>
        <begin position="73"/>
        <end position="98"/>
    </location>
</feature>
<reference evidence="3" key="2">
    <citation type="submission" date="2021-04" db="EMBL/GenBank/DDBJ databases">
        <authorList>
            <person name="Gilroy R."/>
        </authorList>
    </citation>
    <scope>NUCLEOTIDE SEQUENCE</scope>
    <source>
        <strain evidence="3">ChiHcolR34-3080</strain>
    </source>
</reference>
<evidence type="ECO:0000313" key="4">
    <source>
        <dbReference type="Proteomes" id="UP000823933"/>
    </source>
</evidence>
<evidence type="ECO:0000256" key="1">
    <source>
        <dbReference type="SAM" id="MobiDB-lite"/>
    </source>
</evidence>
<keyword evidence="2" id="KW-0472">Membrane</keyword>
<dbReference type="EMBL" id="DXHQ01000111">
    <property type="protein sequence ID" value="HIW09655.1"/>
    <property type="molecule type" value="Genomic_DNA"/>
</dbReference>
<feature type="transmembrane region" description="Helical" evidence="2">
    <location>
        <begin position="110"/>
        <end position="133"/>
    </location>
</feature>
<gene>
    <name evidence="3" type="ORF">H9890_09695</name>
</gene>
<feature type="transmembrane region" description="Helical" evidence="2">
    <location>
        <begin position="22"/>
        <end position="47"/>
    </location>
</feature>
<feature type="transmembrane region" description="Helical" evidence="2">
    <location>
        <begin position="175"/>
        <end position="194"/>
    </location>
</feature>
<reference evidence="3" key="1">
    <citation type="journal article" date="2021" name="PeerJ">
        <title>Extensive microbial diversity within the chicken gut microbiome revealed by metagenomics and culture.</title>
        <authorList>
            <person name="Gilroy R."/>
            <person name="Ravi A."/>
            <person name="Getino M."/>
            <person name="Pursley I."/>
            <person name="Horton D.L."/>
            <person name="Alikhan N.F."/>
            <person name="Baker D."/>
            <person name="Gharbi K."/>
            <person name="Hall N."/>
            <person name="Watson M."/>
            <person name="Adriaenssens E.M."/>
            <person name="Foster-Nyarko E."/>
            <person name="Jarju S."/>
            <person name="Secka A."/>
            <person name="Antonio M."/>
            <person name="Oren A."/>
            <person name="Chaudhuri R.R."/>
            <person name="La Ragione R."/>
            <person name="Hildebrand F."/>
            <person name="Pallen M.J."/>
        </authorList>
    </citation>
    <scope>NUCLEOTIDE SEQUENCE</scope>
    <source>
        <strain evidence="3">ChiHcolR34-3080</strain>
    </source>
</reference>
<keyword evidence="2" id="KW-0812">Transmembrane</keyword>
<sequence>MSSGIFNPQNRFWQTLDHFADLLILSLLWLVCSLPLVTAGAASAALYDAVARCVRGGEPMPWKRFWQTFRRELPCAALVTVVWGGLLWLLAWALGWIWAAAAAGNAAAPLVLVFCLVLLVLPMGAACWMFPLLSRFTFRPVGLMLTALRLAVGCLPRTVGLVLIVGVSALLVRMLLIPVVILPGAAAWLFAALLEPVFRRYQPEDAGPEEAQEPQESEKAEETGSAER</sequence>
<accession>A0A9D1QAA0</accession>
<dbReference type="AlphaFoldDB" id="A0A9D1QAA0"/>
<name>A0A9D1QAA0_9FIRM</name>
<protein>
    <submittedName>
        <fullName evidence="3">YesL family protein</fullName>
    </submittedName>
</protein>
<feature type="transmembrane region" description="Helical" evidence="2">
    <location>
        <begin position="145"/>
        <end position="169"/>
    </location>
</feature>
<evidence type="ECO:0000256" key="2">
    <source>
        <dbReference type="SAM" id="Phobius"/>
    </source>
</evidence>
<feature type="compositionally biased region" description="Basic and acidic residues" evidence="1">
    <location>
        <begin position="216"/>
        <end position="228"/>
    </location>
</feature>
<dbReference type="Pfam" id="PF04854">
    <property type="entry name" value="DUF624"/>
    <property type="match status" value="1"/>
</dbReference>
<comment type="caution">
    <text evidence="3">The sequence shown here is derived from an EMBL/GenBank/DDBJ whole genome shotgun (WGS) entry which is preliminary data.</text>
</comment>
<dbReference type="InterPro" id="IPR006938">
    <property type="entry name" value="DUF624"/>
</dbReference>
<dbReference type="Proteomes" id="UP000823933">
    <property type="component" value="Unassembled WGS sequence"/>
</dbReference>
<evidence type="ECO:0000313" key="3">
    <source>
        <dbReference type="EMBL" id="HIW09655.1"/>
    </source>
</evidence>